<dbReference type="EMBL" id="ASPP01006646">
    <property type="protein sequence ID" value="ETO28483.1"/>
    <property type="molecule type" value="Genomic_DNA"/>
</dbReference>
<dbReference type="Proteomes" id="UP000023152">
    <property type="component" value="Unassembled WGS sequence"/>
</dbReference>
<organism evidence="1 2">
    <name type="scientific">Reticulomyxa filosa</name>
    <dbReference type="NCBI Taxonomy" id="46433"/>
    <lineage>
        <taxon>Eukaryota</taxon>
        <taxon>Sar</taxon>
        <taxon>Rhizaria</taxon>
        <taxon>Retaria</taxon>
        <taxon>Foraminifera</taxon>
        <taxon>Monothalamids</taxon>
        <taxon>Reticulomyxidae</taxon>
        <taxon>Reticulomyxa</taxon>
    </lineage>
</organism>
<feature type="non-terminal residue" evidence="1">
    <location>
        <position position="117"/>
    </location>
</feature>
<protein>
    <submittedName>
        <fullName evidence="1">Uncharacterized protein</fullName>
    </submittedName>
</protein>
<keyword evidence="2" id="KW-1185">Reference proteome</keyword>
<evidence type="ECO:0000313" key="1">
    <source>
        <dbReference type="EMBL" id="ETO28483.1"/>
    </source>
</evidence>
<gene>
    <name evidence="1" type="ORF">RFI_08646</name>
</gene>
<evidence type="ECO:0000313" key="2">
    <source>
        <dbReference type="Proteomes" id="UP000023152"/>
    </source>
</evidence>
<dbReference type="AlphaFoldDB" id="X6NRD6"/>
<name>X6NRD6_RETFI</name>
<accession>X6NRD6</accession>
<sequence length="117" mass="13758">MPSEVQSPKRGEKKGENDVKFYLLLYLKKKGLKNKREQFRRNHQNLYFELLYMTCGEIASVQSPRESINTEESNCRDNHFEQALQAIGKTTQASSYQANVQTSACFERRKLRVFQKF</sequence>
<reference evidence="1 2" key="1">
    <citation type="journal article" date="2013" name="Curr. Biol.">
        <title>The Genome of the Foraminiferan Reticulomyxa filosa.</title>
        <authorList>
            <person name="Glockner G."/>
            <person name="Hulsmann N."/>
            <person name="Schleicher M."/>
            <person name="Noegel A.A."/>
            <person name="Eichinger L."/>
            <person name="Gallinger C."/>
            <person name="Pawlowski J."/>
            <person name="Sierra R."/>
            <person name="Euteneuer U."/>
            <person name="Pillet L."/>
            <person name="Moustafa A."/>
            <person name="Platzer M."/>
            <person name="Groth M."/>
            <person name="Szafranski K."/>
            <person name="Schliwa M."/>
        </authorList>
    </citation>
    <scope>NUCLEOTIDE SEQUENCE [LARGE SCALE GENOMIC DNA]</scope>
</reference>
<comment type="caution">
    <text evidence="1">The sequence shown here is derived from an EMBL/GenBank/DDBJ whole genome shotgun (WGS) entry which is preliminary data.</text>
</comment>
<proteinExistence type="predicted"/>